<feature type="region of interest" description="Disordered" evidence="1">
    <location>
        <begin position="343"/>
        <end position="396"/>
    </location>
</feature>
<evidence type="ECO:0000256" key="1">
    <source>
        <dbReference type="SAM" id="MobiDB-lite"/>
    </source>
</evidence>
<dbReference type="Proteomes" id="UP000765509">
    <property type="component" value="Unassembled WGS sequence"/>
</dbReference>
<gene>
    <name evidence="2" type="ORF">O181_088754</name>
</gene>
<name>A0A9Q3ISB8_9BASI</name>
<protein>
    <submittedName>
        <fullName evidence="2">Uncharacterized protein</fullName>
    </submittedName>
</protein>
<proteinExistence type="predicted"/>
<reference evidence="2" key="1">
    <citation type="submission" date="2021-03" db="EMBL/GenBank/DDBJ databases">
        <title>Draft genome sequence of rust myrtle Austropuccinia psidii MF-1, a brazilian biotype.</title>
        <authorList>
            <person name="Quecine M.C."/>
            <person name="Pachon D.M.R."/>
            <person name="Bonatelli M.L."/>
            <person name="Correr F.H."/>
            <person name="Franceschini L.M."/>
            <person name="Leite T.F."/>
            <person name="Margarido G.R.A."/>
            <person name="Almeida C.A."/>
            <person name="Ferrarezi J.A."/>
            <person name="Labate C.A."/>
        </authorList>
    </citation>
    <scope>NUCLEOTIDE SEQUENCE</scope>
    <source>
        <strain evidence="2">MF-1</strain>
    </source>
</reference>
<comment type="caution">
    <text evidence="2">The sequence shown here is derived from an EMBL/GenBank/DDBJ whole genome shotgun (WGS) entry which is preliminary data.</text>
</comment>
<evidence type="ECO:0000313" key="3">
    <source>
        <dbReference type="Proteomes" id="UP000765509"/>
    </source>
</evidence>
<dbReference type="EMBL" id="AVOT02054321">
    <property type="protein sequence ID" value="MBW0549039.1"/>
    <property type="molecule type" value="Genomic_DNA"/>
</dbReference>
<organism evidence="2 3">
    <name type="scientific">Austropuccinia psidii MF-1</name>
    <dbReference type="NCBI Taxonomy" id="1389203"/>
    <lineage>
        <taxon>Eukaryota</taxon>
        <taxon>Fungi</taxon>
        <taxon>Dikarya</taxon>
        <taxon>Basidiomycota</taxon>
        <taxon>Pucciniomycotina</taxon>
        <taxon>Pucciniomycetes</taxon>
        <taxon>Pucciniales</taxon>
        <taxon>Sphaerophragmiaceae</taxon>
        <taxon>Austropuccinia</taxon>
    </lineage>
</organism>
<feature type="compositionally biased region" description="Basic and acidic residues" evidence="1">
    <location>
        <begin position="343"/>
        <end position="361"/>
    </location>
</feature>
<sequence>MESQYEREIKVELASVNKKDIKPKPKEINLTGITIPRRENGNTCHQISQALNSYNLKNPEEIRRKPLTKLLSPIKELKSLSKGTFKNSWKSSIKPVATVINVTAEARHLSSHPNKLALNSLKKISLKHKITINEDLKPQENHIIQEGNISSTSKPKQYEELNETLENFIVNQTTNGNDYGQETAKKECKKTNIKDNEDESKSLLPQEVTSPPILFSELLKPEASLKKDNDEIQKLQLFPSNMVNIDPRLIMENKDIIKQNLQNSKIGIRKSEQDLSKELIKDPKEESDTYLPQKNDLFHIPTGNKDPIFPEYLQKLKTFNPIRKLNKEIQPENKGIKQVVTVEKESEISKDEDSINSRPKDPTTISIQAKEHKHETTEIYGHSPLDKKYLEKENRN</sequence>
<accession>A0A9Q3ISB8</accession>
<feature type="compositionally biased region" description="Basic and acidic residues" evidence="1">
    <location>
        <begin position="384"/>
        <end position="396"/>
    </location>
</feature>
<evidence type="ECO:0000313" key="2">
    <source>
        <dbReference type="EMBL" id="MBW0549039.1"/>
    </source>
</evidence>
<dbReference type="AlphaFoldDB" id="A0A9Q3ISB8"/>
<keyword evidence="3" id="KW-1185">Reference proteome</keyword>